<dbReference type="InterPro" id="IPR012336">
    <property type="entry name" value="Thioredoxin-like_fold"/>
</dbReference>
<evidence type="ECO:0000313" key="2">
    <source>
        <dbReference type="EMBL" id="MBC4017573.1"/>
    </source>
</evidence>
<sequence>MILPRRSLLAATALAAGTPALVRAQPADPRLGERGVGAADAPVRVLEFFSLTCSHCAQFHRDTFPRVKAEILDKGAARLVWRDFPLDRLALTAAAVARSLPAERYEGFIGTLLANQDRWAFGRGETMNALAGMAALAGMSRTKFDEVVADEALARGIMEQRSVAEREFNIQATPSFSFQATGRPPRNQSGSVTFERFQALVEEAKRA</sequence>
<evidence type="ECO:0000313" key="3">
    <source>
        <dbReference type="Proteomes" id="UP000600101"/>
    </source>
</evidence>
<dbReference type="Pfam" id="PF13462">
    <property type="entry name" value="Thioredoxin_4"/>
    <property type="match status" value="1"/>
</dbReference>
<evidence type="ECO:0000259" key="1">
    <source>
        <dbReference type="Pfam" id="PF13462"/>
    </source>
</evidence>
<reference evidence="2" key="1">
    <citation type="submission" date="2020-08" db="EMBL/GenBank/DDBJ databases">
        <authorList>
            <person name="Hu Y."/>
            <person name="Nguyen S.V."/>
            <person name="Li F."/>
            <person name="Fanning S."/>
        </authorList>
    </citation>
    <scope>NUCLEOTIDE SEQUENCE</scope>
    <source>
        <strain evidence="2">SYSU D8009</strain>
    </source>
</reference>
<dbReference type="EMBL" id="JACOMF010000031">
    <property type="protein sequence ID" value="MBC4017573.1"/>
    <property type="molecule type" value="Genomic_DNA"/>
</dbReference>
<dbReference type="AlphaFoldDB" id="A0A9X0R2G6"/>
<dbReference type="RefSeq" id="WP_186772336.1">
    <property type="nucleotide sequence ID" value="NZ_JACOMF010000031.1"/>
</dbReference>
<protein>
    <submittedName>
        <fullName evidence="2">Thioredoxin domain-containing protein</fullName>
    </submittedName>
</protein>
<dbReference type="Gene3D" id="3.40.30.10">
    <property type="entry name" value="Glutaredoxin"/>
    <property type="match status" value="1"/>
</dbReference>
<dbReference type="InterPro" id="IPR036249">
    <property type="entry name" value="Thioredoxin-like_sf"/>
</dbReference>
<dbReference type="CDD" id="cd02972">
    <property type="entry name" value="DsbA_family"/>
    <property type="match status" value="1"/>
</dbReference>
<keyword evidence="3" id="KW-1185">Reference proteome</keyword>
<dbReference type="InterPro" id="IPR006311">
    <property type="entry name" value="TAT_signal"/>
</dbReference>
<feature type="domain" description="Thioredoxin-like fold" evidence="1">
    <location>
        <begin position="34"/>
        <end position="202"/>
    </location>
</feature>
<gene>
    <name evidence="2" type="ORF">H7965_19880</name>
</gene>
<organism evidence="2 3">
    <name type="scientific">Siccirubricoccus deserti</name>
    <dbReference type="NCBI Taxonomy" id="2013562"/>
    <lineage>
        <taxon>Bacteria</taxon>
        <taxon>Pseudomonadati</taxon>
        <taxon>Pseudomonadota</taxon>
        <taxon>Alphaproteobacteria</taxon>
        <taxon>Acetobacterales</taxon>
        <taxon>Roseomonadaceae</taxon>
        <taxon>Siccirubricoccus</taxon>
    </lineage>
</organism>
<name>A0A9X0R2G6_9PROT</name>
<dbReference type="SUPFAM" id="SSF52833">
    <property type="entry name" value="Thioredoxin-like"/>
    <property type="match status" value="1"/>
</dbReference>
<comment type="caution">
    <text evidence="2">The sequence shown here is derived from an EMBL/GenBank/DDBJ whole genome shotgun (WGS) entry which is preliminary data.</text>
</comment>
<accession>A0A9X0R2G6</accession>
<proteinExistence type="predicted"/>
<dbReference type="PROSITE" id="PS51318">
    <property type="entry name" value="TAT"/>
    <property type="match status" value="1"/>
</dbReference>
<dbReference type="Proteomes" id="UP000600101">
    <property type="component" value="Unassembled WGS sequence"/>
</dbReference>